<name>A0A2U2BXT3_9PROT</name>
<comment type="caution">
    <text evidence="2">The sequence shown here is derived from an EMBL/GenBank/DDBJ whole genome shotgun (WGS) entry which is preliminary data.</text>
</comment>
<evidence type="ECO:0000313" key="3">
    <source>
        <dbReference type="Proteomes" id="UP000245168"/>
    </source>
</evidence>
<keyword evidence="3" id="KW-1185">Reference proteome</keyword>
<accession>A0A2U2BXT3</accession>
<gene>
    <name evidence="2" type="ORF">DDZ18_04320</name>
</gene>
<evidence type="ECO:0000313" key="2">
    <source>
        <dbReference type="EMBL" id="PWE18821.1"/>
    </source>
</evidence>
<keyword evidence="1" id="KW-0732">Signal</keyword>
<reference evidence="3" key="1">
    <citation type="submission" date="2018-05" db="EMBL/GenBank/DDBJ databases">
        <authorList>
            <person name="Liu B.-T."/>
        </authorList>
    </citation>
    <scope>NUCLEOTIDE SEQUENCE [LARGE SCALE GENOMIC DNA]</scope>
    <source>
        <strain evidence="3">WD6-1</strain>
    </source>
</reference>
<dbReference type="AlphaFoldDB" id="A0A2U2BXT3"/>
<organism evidence="2 3">
    <name type="scientific">Marinicauda salina</name>
    <dbReference type="NCBI Taxonomy" id="2135793"/>
    <lineage>
        <taxon>Bacteria</taxon>
        <taxon>Pseudomonadati</taxon>
        <taxon>Pseudomonadota</taxon>
        <taxon>Alphaproteobacteria</taxon>
        <taxon>Maricaulales</taxon>
        <taxon>Maricaulaceae</taxon>
        <taxon>Marinicauda</taxon>
    </lineage>
</organism>
<dbReference type="PROSITE" id="PS51257">
    <property type="entry name" value="PROKAR_LIPOPROTEIN"/>
    <property type="match status" value="1"/>
</dbReference>
<proteinExistence type="predicted"/>
<sequence>MKLALRFAAVLAAASALAACQTIQGLGRDITRTGETIEDVTTD</sequence>
<feature type="signal peptide" evidence="1">
    <location>
        <begin position="1"/>
        <end position="18"/>
    </location>
</feature>
<feature type="chain" id="PRO_5015632403" evidence="1">
    <location>
        <begin position="19"/>
        <end position="43"/>
    </location>
</feature>
<evidence type="ECO:0000256" key="1">
    <source>
        <dbReference type="SAM" id="SignalP"/>
    </source>
</evidence>
<dbReference type="EMBL" id="QEXV01000001">
    <property type="protein sequence ID" value="PWE18821.1"/>
    <property type="molecule type" value="Genomic_DNA"/>
</dbReference>
<protein>
    <submittedName>
        <fullName evidence="2">Entericidin</fullName>
    </submittedName>
</protein>
<dbReference type="RefSeq" id="WP_109252095.1">
    <property type="nucleotide sequence ID" value="NZ_QEXV01000001.1"/>
</dbReference>
<dbReference type="Proteomes" id="UP000245168">
    <property type="component" value="Unassembled WGS sequence"/>
</dbReference>